<dbReference type="OrthoDB" id="2803515at2759"/>
<evidence type="ECO:0000256" key="1">
    <source>
        <dbReference type="SAM" id="MobiDB-lite"/>
    </source>
</evidence>
<dbReference type="HOGENOM" id="CLU_536485_0_0_1"/>
<keyword evidence="4" id="KW-1185">Reference proteome</keyword>
<evidence type="ECO:0000313" key="4">
    <source>
        <dbReference type="Proteomes" id="UP000053257"/>
    </source>
</evidence>
<feature type="region of interest" description="Disordered" evidence="1">
    <location>
        <begin position="404"/>
        <end position="499"/>
    </location>
</feature>
<feature type="transmembrane region" description="Helical" evidence="2">
    <location>
        <begin position="175"/>
        <end position="199"/>
    </location>
</feature>
<keyword evidence="2" id="KW-0812">Transmembrane</keyword>
<dbReference type="Proteomes" id="UP000053257">
    <property type="component" value="Unassembled WGS sequence"/>
</dbReference>
<keyword evidence="2" id="KW-1133">Transmembrane helix</keyword>
<protein>
    <recommendedName>
        <fullName evidence="5">REJ domain-containing protein</fullName>
    </recommendedName>
</protein>
<dbReference type="EMBL" id="KN840469">
    <property type="protein sequence ID" value="KIP09225.1"/>
    <property type="molecule type" value="Genomic_DNA"/>
</dbReference>
<gene>
    <name evidence="3" type="ORF">PHLGIDRAFT_126523</name>
</gene>
<keyword evidence="2" id="KW-0472">Membrane</keyword>
<evidence type="ECO:0000256" key="2">
    <source>
        <dbReference type="SAM" id="Phobius"/>
    </source>
</evidence>
<name>A0A0C3SCY2_PHLG1</name>
<proteinExistence type="predicted"/>
<feature type="region of interest" description="Disordered" evidence="1">
    <location>
        <begin position="215"/>
        <end position="237"/>
    </location>
</feature>
<feature type="region of interest" description="Disordered" evidence="1">
    <location>
        <begin position="63"/>
        <end position="144"/>
    </location>
</feature>
<reference evidence="3 4" key="1">
    <citation type="journal article" date="2014" name="PLoS Genet.">
        <title>Analysis of the Phlebiopsis gigantea genome, transcriptome and secretome provides insight into its pioneer colonization strategies of wood.</title>
        <authorList>
            <person name="Hori C."/>
            <person name="Ishida T."/>
            <person name="Igarashi K."/>
            <person name="Samejima M."/>
            <person name="Suzuki H."/>
            <person name="Master E."/>
            <person name="Ferreira P."/>
            <person name="Ruiz-Duenas F.J."/>
            <person name="Held B."/>
            <person name="Canessa P."/>
            <person name="Larrondo L.F."/>
            <person name="Schmoll M."/>
            <person name="Druzhinina I.S."/>
            <person name="Kubicek C.P."/>
            <person name="Gaskell J.A."/>
            <person name="Kersten P."/>
            <person name="St John F."/>
            <person name="Glasner J."/>
            <person name="Sabat G."/>
            <person name="Splinter BonDurant S."/>
            <person name="Syed K."/>
            <person name="Yadav J."/>
            <person name="Mgbeahuruike A.C."/>
            <person name="Kovalchuk A."/>
            <person name="Asiegbu F.O."/>
            <person name="Lackner G."/>
            <person name="Hoffmeister D."/>
            <person name="Rencoret J."/>
            <person name="Gutierrez A."/>
            <person name="Sun H."/>
            <person name="Lindquist E."/>
            <person name="Barry K."/>
            <person name="Riley R."/>
            <person name="Grigoriev I.V."/>
            <person name="Henrissat B."/>
            <person name="Kues U."/>
            <person name="Berka R.M."/>
            <person name="Martinez A.T."/>
            <person name="Covert S.F."/>
            <person name="Blanchette R.A."/>
            <person name="Cullen D."/>
        </authorList>
    </citation>
    <scope>NUCLEOTIDE SEQUENCE [LARGE SCALE GENOMIC DNA]</scope>
    <source>
        <strain evidence="3 4">11061_1 CR5-6</strain>
    </source>
</reference>
<dbReference type="STRING" id="745531.A0A0C3SCY2"/>
<accession>A0A0C3SCY2</accession>
<sequence length="508" mass="53176">MPAANQVYNELLRRQIANHFVRGLLDNSGLFGNGGDGTDDDSNDSPLDSILPSLTISIPDIFSSSSSSSSSSTIASSTASSTSASLSSSSTSRITSSATSASTTSSSSSSSASSTSSSTSISSTQTPTPTTASASPTIKNDSTPATSTILVDASESSPAPTGAIAAKSFMQNKPLSISVITLASIIGFVILMIIGTWAIRRRRRNKLHAEAAEFSNNRSGGNGEYGDLEKGTTQGRFGRGDDILDRVAAVAEMRQSPTVHRVATNRSTGTASTETYVQSNESHGYGLPKAHYGDAYGFELPNVQGPGPLIVPGYEARELGQGYPDAENRVPAHFHLSGPYLPNPFEHAAPTRGATPAYDFVPMPPATPTRDLVNSHSHALARKPAPPFLTVDVDAVSEPIMHSPHSAISMTGSPVEVASSENPANPTPLVESPTSVNMRRSSLLDGPSRSPTSAGGAREVRRQSSHSRVLDPSIPRVPVCPPLPEEFGKEPSLDNKVTQPLRLKVVNA</sequence>
<organism evidence="3 4">
    <name type="scientific">Phlebiopsis gigantea (strain 11061_1 CR5-6)</name>
    <name type="common">White-rot fungus</name>
    <name type="synonym">Peniophora gigantea</name>
    <dbReference type="NCBI Taxonomy" id="745531"/>
    <lineage>
        <taxon>Eukaryota</taxon>
        <taxon>Fungi</taxon>
        <taxon>Dikarya</taxon>
        <taxon>Basidiomycota</taxon>
        <taxon>Agaricomycotina</taxon>
        <taxon>Agaricomycetes</taxon>
        <taxon>Polyporales</taxon>
        <taxon>Phanerochaetaceae</taxon>
        <taxon>Phlebiopsis</taxon>
    </lineage>
</organism>
<feature type="compositionally biased region" description="Low complexity" evidence="1">
    <location>
        <begin position="63"/>
        <end position="137"/>
    </location>
</feature>
<dbReference type="AlphaFoldDB" id="A0A0C3SCY2"/>
<evidence type="ECO:0000313" key="3">
    <source>
        <dbReference type="EMBL" id="KIP09225.1"/>
    </source>
</evidence>
<evidence type="ECO:0008006" key="5">
    <source>
        <dbReference type="Google" id="ProtNLM"/>
    </source>
</evidence>